<sequence length="248" mass="25911">MSNNPGRRNPLLEAERADRKRKIAIQAGVAAVLIGLVAAIGIGIAVKKAERDDPGPTPAIAAQNGAAVTGSITDSGAVRIGKPDATVTVRVVADLQCPACKNFEATYGQLLEDAVNNGTAAVEYNVISFLDRASTNEYSSRAANAAYCVAEQDPAKFQTWLKTMFAQQPAEGGAGHTDDQLIEIAREVGYTDAVAGCIQDRTYAKYVTSKTQAVFGEGVQSTPTVFVNGQQVQPNGLEQAIAAAAAGR</sequence>
<reference evidence="9" key="1">
    <citation type="submission" date="2015-03" db="EMBL/GenBank/DDBJ databases">
        <authorList>
            <consortium name="Pathogen Informatics"/>
        </authorList>
    </citation>
    <scope>NUCLEOTIDE SEQUENCE [LARGE SCALE GENOMIC DNA]</scope>
    <source>
        <strain evidence="9">NCTC11134</strain>
        <plasmid evidence="9">2</plasmid>
    </source>
</reference>
<keyword evidence="8" id="KW-0614">Plasmid</keyword>
<dbReference type="GO" id="GO:0016491">
    <property type="term" value="F:oxidoreductase activity"/>
    <property type="evidence" value="ECO:0007669"/>
    <property type="project" value="UniProtKB-KW"/>
</dbReference>
<evidence type="ECO:0000313" key="9">
    <source>
        <dbReference type="Proteomes" id="UP000057820"/>
    </source>
</evidence>
<keyword evidence="5" id="KW-0676">Redox-active center</keyword>
<keyword evidence="8" id="KW-0808">Transferase</keyword>
<dbReference type="InterPro" id="IPR036249">
    <property type="entry name" value="Thioredoxin-like_sf"/>
</dbReference>
<dbReference type="Gene3D" id="3.40.30.10">
    <property type="entry name" value="Glutaredoxin"/>
    <property type="match status" value="1"/>
</dbReference>
<dbReference type="KEGG" id="nfr:ERS450000_04660"/>
<keyword evidence="2" id="KW-0732">Signal</keyword>
<gene>
    <name evidence="8" type="primary">pknE_1</name>
    <name evidence="8" type="ORF">ERS450000_04660</name>
</gene>
<evidence type="ECO:0000256" key="5">
    <source>
        <dbReference type="ARBA" id="ARBA00023284"/>
    </source>
</evidence>
<organism evidence="8 9">
    <name type="scientific">Nocardia farcinica</name>
    <dbReference type="NCBI Taxonomy" id="37329"/>
    <lineage>
        <taxon>Bacteria</taxon>
        <taxon>Bacillati</taxon>
        <taxon>Actinomycetota</taxon>
        <taxon>Actinomycetes</taxon>
        <taxon>Mycobacteriales</taxon>
        <taxon>Nocardiaceae</taxon>
        <taxon>Nocardia</taxon>
    </lineage>
</organism>
<keyword evidence="8" id="KW-0418">Kinase</keyword>
<keyword evidence="4" id="KW-1015">Disulfide bond</keyword>
<dbReference type="PANTHER" id="PTHR13887:SF14">
    <property type="entry name" value="DISULFIDE BOND FORMATION PROTEIN D"/>
    <property type="match status" value="1"/>
</dbReference>
<evidence type="ECO:0000259" key="7">
    <source>
        <dbReference type="Pfam" id="PF13462"/>
    </source>
</evidence>
<evidence type="ECO:0000256" key="3">
    <source>
        <dbReference type="ARBA" id="ARBA00023002"/>
    </source>
</evidence>
<evidence type="ECO:0000313" key="8">
    <source>
        <dbReference type="EMBL" id="CRY81882.1"/>
    </source>
</evidence>
<keyword evidence="6" id="KW-0812">Transmembrane</keyword>
<accession>A0A0H5P2I4</accession>
<dbReference type="EMBL" id="LN868939">
    <property type="protein sequence ID" value="CRY81882.1"/>
    <property type="molecule type" value="Genomic_DNA"/>
</dbReference>
<name>A0A0H5P2I4_NOCFR</name>
<evidence type="ECO:0000256" key="1">
    <source>
        <dbReference type="ARBA" id="ARBA00005791"/>
    </source>
</evidence>
<keyword evidence="3" id="KW-0560">Oxidoreductase</keyword>
<protein>
    <submittedName>
        <fullName evidence="8">Serine/threonine-protein kinase pknE</fullName>
        <ecNumber evidence="8">2.7.11.1</ecNumber>
    </submittedName>
</protein>
<proteinExistence type="inferred from homology"/>
<dbReference type="GO" id="GO:0004674">
    <property type="term" value="F:protein serine/threonine kinase activity"/>
    <property type="evidence" value="ECO:0007669"/>
    <property type="project" value="UniProtKB-EC"/>
</dbReference>
<dbReference type="Proteomes" id="UP000057820">
    <property type="component" value="Plasmid 2"/>
</dbReference>
<evidence type="ECO:0000256" key="4">
    <source>
        <dbReference type="ARBA" id="ARBA00023157"/>
    </source>
</evidence>
<dbReference type="EC" id="2.7.11.1" evidence="8"/>
<feature type="transmembrane region" description="Helical" evidence="6">
    <location>
        <begin position="23"/>
        <end position="46"/>
    </location>
</feature>
<dbReference type="AlphaFoldDB" id="A0A0H5P2I4"/>
<dbReference type="PANTHER" id="PTHR13887">
    <property type="entry name" value="GLUTATHIONE S-TRANSFERASE KAPPA"/>
    <property type="match status" value="1"/>
</dbReference>
<dbReference type="Pfam" id="PF13462">
    <property type="entry name" value="Thioredoxin_4"/>
    <property type="match status" value="1"/>
</dbReference>
<evidence type="ECO:0000256" key="2">
    <source>
        <dbReference type="ARBA" id="ARBA00022729"/>
    </source>
</evidence>
<comment type="similarity">
    <text evidence="1">Belongs to the thioredoxin family. DsbA subfamily.</text>
</comment>
<geneLocation type="plasmid" evidence="8">
    <name>2</name>
</geneLocation>
<dbReference type="SUPFAM" id="SSF52833">
    <property type="entry name" value="Thioredoxin-like"/>
    <property type="match status" value="1"/>
</dbReference>
<feature type="domain" description="Thioredoxin-like fold" evidence="7">
    <location>
        <begin position="77"/>
        <end position="239"/>
    </location>
</feature>
<keyword evidence="6" id="KW-1133">Transmembrane helix</keyword>
<dbReference type="InterPro" id="IPR012336">
    <property type="entry name" value="Thioredoxin-like_fold"/>
</dbReference>
<evidence type="ECO:0000256" key="6">
    <source>
        <dbReference type="SAM" id="Phobius"/>
    </source>
</evidence>
<dbReference type="RefSeq" id="WP_060594173.1">
    <property type="nucleotide sequence ID" value="NZ_CAACYE020000001.1"/>
</dbReference>
<keyword evidence="6" id="KW-0472">Membrane</keyword>